<organism evidence="13 14">
    <name type="scientific">Rhizopus stolonifer</name>
    <name type="common">Rhizopus nigricans</name>
    <dbReference type="NCBI Taxonomy" id="4846"/>
    <lineage>
        <taxon>Eukaryota</taxon>
        <taxon>Fungi</taxon>
        <taxon>Fungi incertae sedis</taxon>
        <taxon>Mucoromycota</taxon>
        <taxon>Mucoromycotina</taxon>
        <taxon>Mucoromycetes</taxon>
        <taxon>Mucorales</taxon>
        <taxon>Mucorineae</taxon>
        <taxon>Rhizopodaceae</taxon>
        <taxon>Rhizopus</taxon>
    </lineage>
</organism>
<keyword evidence="8" id="KW-0238">DNA-binding</keyword>
<evidence type="ECO:0000256" key="3">
    <source>
        <dbReference type="ARBA" id="ARBA00020401"/>
    </source>
</evidence>
<reference evidence="13 14" key="1">
    <citation type="journal article" date="2018" name="G3 (Bethesda)">
        <title>Phylogenetic and Phylogenomic Definition of Rhizopus Species.</title>
        <authorList>
            <person name="Gryganskyi A.P."/>
            <person name="Golan J."/>
            <person name="Dolatabadi S."/>
            <person name="Mondo S."/>
            <person name="Robb S."/>
            <person name="Idnurm A."/>
            <person name="Muszewska A."/>
            <person name="Steczkiewicz K."/>
            <person name="Masonjones S."/>
            <person name="Liao H.L."/>
            <person name="Gajdeczka M.T."/>
            <person name="Anike F."/>
            <person name="Vuek A."/>
            <person name="Anishchenko I.M."/>
            <person name="Voigt K."/>
            <person name="de Hoog G.S."/>
            <person name="Smith M.E."/>
            <person name="Heitman J."/>
            <person name="Vilgalys R."/>
            <person name="Stajich J.E."/>
        </authorList>
    </citation>
    <scope>NUCLEOTIDE SEQUENCE [LARGE SCALE GENOMIC DNA]</scope>
    <source>
        <strain evidence="13 14">LSU 92-RS-03</strain>
    </source>
</reference>
<dbReference type="GO" id="GO:0006281">
    <property type="term" value="P:DNA repair"/>
    <property type="evidence" value="ECO:0007669"/>
    <property type="project" value="InterPro"/>
</dbReference>
<dbReference type="FunFam" id="1.20.272.10:FF:000005">
    <property type="entry name" value="Replication factor C subunit 1"/>
    <property type="match status" value="1"/>
</dbReference>
<dbReference type="Gene3D" id="1.10.8.60">
    <property type="match status" value="1"/>
</dbReference>
<dbReference type="GO" id="GO:0016887">
    <property type="term" value="F:ATP hydrolysis activity"/>
    <property type="evidence" value="ECO:0007669"/>
    <property type="project" value="InterPro"/>
</dbReference>
<dbReference type="GO" id="GO:0003677">
    <property type="term" value="F:DNA binding"/>
    <property type="evidence" value="ECO:0007669"/>
    <property type="project" value="UniProtKB-KW"/>
</dbReference>
<feature type="compositionally biased region" description="Basic and acidic residues" evidence="11">
    <location>
        <begin position="1"/>
        <end position="12"/>
    </location>
</feature>
<feature type="compositionally biased region" description="Basic and acidic residues" evidence="11">
    <location>
        <begin position="88"/>
        <end position="120"/>
    </location>
</feature>
<gene>
    <name evidence="13" type="ORF">CU098_011383</name>
</gene>
<feature type="region of interest" description="Disordered" evidence="11">
    <location>
        <begin position="1"/>
        <end position="234"/>
    </location>
</feature>
<keyword evidence="9 10" id="KW-0539">Nucleus</keyword>
<evidence type="ECO:0000259" key="12">
    <source>
        <dbReference type="PROSITE" id="PS50172"/>
    </source>
</evidence>
<comment type="subcellular location">
    <subcellularLocation>
        <location evidence="1 10">Nucleus</location>
    </subcellularLocation>
</comment>
<keyword evidence="6 10" id="KW-0547">Nucleotide-binding</keyword>
<dbReference type="GO" id="GO:0006271">
    <property type="term" value="P:DNA strand elongation involved in DNA replication"/>
    <property type="evidence" value="ECO:0007669"/>
    <property type="project" value="UniProtKB-ARBA"/>
</dbReference>
<keyword evidence="4" id="KW-0597">Phosphoprotein</keyword>
<dbReference type="CDD" id="cd00009">
    <property type="entry name" value="AAA"/>
    <property type="match status" value="1"/>
</dbReference>
<dbReference type="InterPro" id="IPR047854">
    <property type="entry name" value="RFC_lid"/>
</dbReference>
<feature type="compositionally biased region" description="Polar residues" evidence="11">
    <location>
        <begin position="71"/>
        <end position="87"/>
    </location>
</feature>
<dbReference type="InterPro" id="IPR003593">
    <property type="entry name" value="AAA+_ATPase"/>
</dbReference>
<dbReference type="Pfam" id="PF25361">
    <property type="entry name" value="AAA_lid_RFC1"/>
    <property type="match status" value="1"/>
</dbReference>
<keyword evidence="5 10" id="KW-0235">DNA replication</keyword>
<evidence type="ECO:0000256" key="4">
    <source>
        <dbReference type="ARBA" id="ARBA00022553"/>
    </source>
</evidence>
<dbReference type="PRINTS" id="PR00364">
    <property type="entry name" value="DISEASERSIST"/>
</dbReference>
<dbReference type="GO" id="GO:0003689">
    <property type="term" value="F:DNA clamp loader activity"/>
    <property type="evidence" value="ECO:0007669"/>
    <property type="project" value="UniProtKB-UniRule"/>
</dbReference>
<dbReference type="InterPro" id="IPR003959">
    <property type="entry name" value="ATPase_AAA_core"/>
</dbReference>
<dbReference type="InterPro" id="IPR012178">
    <property type="entry name" value="RFC1"/>
</dbReference>
<evidence type="ECO:0000256" key="8">
    <source>
        <dbReference type="ARBA" id="ARBA00023125"/>
    </source>
</evidence>
<evidence type="ECO:0000256" key="2">
    <source>
        <dbReference type="ARBA" id="ARBA00006116"/>
    </source>
</evidence>
<evidence type="ECO:0000256" key="9">
    <source>
        <dbReference type="ARBA" id="ARBA00023242"/>
    </source>
</evidence>
<dbReference type="Gene3D" id="3.40.50.10190">
    <property type="entry name" value="BRCT domain"/>
    <property type="match status" value="1"/>
</dbReference>
<dbReference type="PROSITE" id="PS50172">
    <property type="entry name" value="BRCT"/>
    <property type="match status" value="1"/>
</dbReference>
<keyword evidence="7 10" id="KW-0067">ATP-binding</keyword>
<dbReference type="Gene3D" id="1.20.272.10">
    <property type="match status" value="1"/>
</dbReference>
<feature type="compositionally biased region" description="Basic and acidic residues" evidence="11">
    <location>
        <begin position="34"/>
        <end position="57"/>
    </location>
</feature>
<dbReference type="SUPFAM" id="SSF48019">
    <property type="entry name" value="post-AAA+ oligomerization domain-like"/>
    <property type="match status" value="1"/>
</dbReference>
<dbReference type="Proteomes" id="UP000253551">
    <property type="component" value="Unassembled WGS sequence"/>
</dbReference>
<dbReference type="InterPro" id="IPR013725">
    <property type="entry name" value="DNA_replication_fac_RFC1_C"/>
</dbReference>
<feature type="compositionally biased region" description="Polar residues" evidence="11">
    <location>
        <begin position="370"/>
        <end position="386"/>
    </location>
</feature>
<dbReference type="SUPFAM" id="SSF52540">
    <property type="entry name" value="P-loop containing nucleoside triphosphate hydrolases"/>
    <property type="match status" value="1"/>
</dbReference>
<dbReference type="Gene3D" id="3.40.50.300">
    <property type="entry name" value="P-loop containing nucleotide triphosphate hydrolases"/>
    <property type="match status" value="1"/>
</dbReference>
<keyword evidence="14" id="KW-1185">Reference proteome</keyword>
<feature type="compositionally biased region" description="Low complexity" evidence="11">
    <location>
        <begin position="58"/>
        <end position="70"/>
    </location>
</feature>
<feature type="region of interest" description="Disordered" evidence="11">
    <location>
        <begin position="341"/>
        <end position="386"/>
    </location>
</feature>
<dbReference type="SUPFAM" id="SSF52113">
    <property type="entry name" value="BRCT domain"/>
    <property type="match status" value="1"/>
</dbReference>
<dbReference type="STRING" id="4846.A0A367KPD7"/>
<dbReference type="AlphaFoldDB" id="A0A367KPD7"/>
<dbReference type="InterPro" id="IPR036420">
    <property type="entry name" value="BRCT_dom_sf"/>
</dbReference>
<feature type="region of interest" description="Disordered" evidence="11">
    <location>
        <begin position="892"/>
        <end position="947"/>
    </location>
</feature>
<evidence type="ECO:0000313" key="13">
    <source>
        <dbReference type="EMBL" id="RCI04017.1"/>
    </source>
</evidence>
<evidence type="ECO:0000313" key="14">
    <source>
        <dbReference type="Proteomes" id="UP000253551"/>
    </source>
</evidence>
<dbReference type="OrthoDB" id="446168at2759"/>
<evidence type="ECO:0000256" key="11">
    <source>
        <dbReference type="SAM" id="MobiDB-lite"/>
    </source>
</evidence>
<dbReference type="FunFam" id="1.10.8.60:FF:000021">
    <property type="entry name" value="Replication factor C subunit 1"/>
    <property type="match status" value="1"/>
</dbReference>
<feature type="compositionally biased region" description="Acidic residues" evidence="11">
    <location>
        <begin position="902"/>
        <end position="912"/>
    </location>
</feature>
<dbReference type="CDD" id="cd18140">
    <property type="entry name" value="HLD_clamp_RFC"/>
    <property type="match status" value="1"/>
</dbReference>
<dbReference type="GO" id="GO:0005524">
    <property type="term" value="F:ATP binding"/>
    <property type="evidence" value="ECO:0007669"/>
    <property type="project" value="UniProtKB-UniRule"/>
</dbReference>
<proteinExistence type="inferred from homology"/>
<dbReference type="CDD" id="cd17752">
    <property type="entry name" value="BRCT_RFC1"/>
    <property type="match status" value="1"/>
</dbReference>
<feature type="compositionally biased region" description="Basic and acidic residues" evidence="11">
    <location>
        <begin position="913"/>
        <end position="927"/>
    </location>
</feature>
<dbReference type="FunFam" id="3.40.50.300:FF:000395">
    <property type="entry name" value="Replication factor C subunit 1"/>
    <property type="match status" value="1"/>
</dbReference>
<dbReference type="EMBL" id="PJQM01000815">
    <property type="protein sequence ID" value="RCI04017.1"/>
    <property type="molecule type" value="Genomic_DNA"/>
</dbReference>
<dbReference type="SMART" id="SM00292">
    <property type="entry name" value="BRCT"/>
    <property type="match status" value="1"/>
</dbReference>
<dbReference type="GO" id="GO:0005634">
    <property type="term" value="C:nucleus"/>
    <property type="evidence" value="ECO:0007669"/>
    <property type="project" value="UniProtKB-SubCell"/>
</dbReference>
<dbReference type="Pfam" id="PF00533">
    <property type="entry name" value="BRCT"/>
    <property type="match status" value="1"/>
</dbReference>
<dbReference type="InterPro" id="IPR001357">
    <property type="entry name" value="BRCT_dom"/>
</dbReference>
<evidence type="ECO:0000256" key="10">
    <source>
        <dbReference type="PIRNR" id="PIRNR036578"/>
    </source>
</evidence>
<dbReference type="InterPro" id="IPR027417">
    <property type="entry name" value="P-loop_NTPase"/>
</dbReference>
<feature type="domain" description="BRCT" evidence="12">
    <location>
        <begin position="258"/>
        <end position="337"/>
    </location>
</feature>
<evidence type="ECO:0000256" key="7">
    <source>
        <dbReference type="ARBA" id="ARBA00022840"/>
    </source>
</evidence>
<evidence type="ECO:0000256" key="1">
    <source>
        <dbReference type="ARBA" id="ARBA00004123"/>
    </source>
</evidence>
<sequence>MGIEDYFKKADTGKTPAARKRKPTEKSDDDDDFQEPKLKSKHFASTEKKTVDPKDFFSSKLSASKSKVSKATNESKNVNSKTATTNESKAKEPKAKEPKTKETKAKETKAKETKAKDVKKPVASKKTSATKRKLEDEDDFEGNEEDDEEEDDYKNDEAEDDDDFEEEEEEPVCLQKKAKKATSPPPPTKKTPSESTAQEPKTKSRRVLPTAKPTDNVPIKQENEPEEEKPKTAKKNYFAMMKSVEGPKALGTRPEPVGAPNCFDGCAFVISGQYETLTREQTQDIIKRHGGRVTGAVSGKTTYLLRGRDAGESKLAKAKSLGTKILDEDEFYQLVENSVPKKASVPTPSPAKEKVDTAKPSPAKGKGKTTKPNPASPSNNDQSSILWTEKYKPTELKEIIGNKELVNQISQWLAHWQENAAANFDGTGMQSYRALLLSGPPGIGKTTTANVVARINGYEALEFNASDVRSKKILEESISEMMDNRTMTEFFQSNEKQENRLLKGKKVVLIMDEVDGMSAGDRGGSAELAKLIRATKIPVICICNDSRSQKVAPLLRVCYEAKFRRSTAAQIRSRILSIAYKEKLNISPNAIDELVAATQNDIRQIINILSTYRLKETDMSYDQAKTVGKNNQKHSILGLFDIPSELLSAGNWRNKSLSEKYEVYFHDYSLSHLMIQENYLKCSPERARSETGNPNEIACNEMDLFAQAAEAIADGDLVDTMIHGTVQHWSLMPVHSIFSCVRPSSYIRGGVRSQYGFPGWLGQFSKAGKYARQLSDVQTRMRIKASGDKFEIRQNYVPTLNDRIFSELSQENYDEAMEIMDTYYLDRESLDTLNDLTFAPSGKGPLAQLPTKTKTTLTRTYNARKHPILFQISGVPIRKSVSGPKEDAVGLIVNDDKPIGDDLSEEEEEEYQDPTKELSDVKYIKEKVNRKRKADAPSGRRGKRKIE</sequence>
<name>A0A367KPD7_RHIST</name>
<dbReference type="GO" id="GO:0005663">
    <property type="term" value="C:DNA replication factor C complex"/>
    <property type="evidence" value="ECO:0007669"/>
    <property type="project" value="InterPro"/>
</dbReference>
<protein>
    <recommendedName>
        <fullName evidence="3 10">Replication factor C subunit 1</fullName>
    </recommendedName>
</protein>
<dbReference type="FunFam" id="3.40.50.10190:FF:000001">
    <property type="entry name" value="Replication factor C subunit 1"/>
    <property type="match status" value="1"/>
</dbReference>
<evidence type="ECO:0000256" key="6">
    <source>
        <dbReference type="ARBA" id="ARBA00022741"/>
    </source>
</evidence>
<dbReference type="SMART" id="SM00382">
    <property type="entry name" value="AAA"/>
    <property type="match status" value="1"/>
</dbReference>
<dbReference type="InterPro" id="IPR008921">
    <property type="entry name" value="DNA_pol3_clamp-load_cplx_C"/>
</dbReference>
<evidence type="ECO:0000256" key="5">
    <source>
        <dbReference type="ARBA" id="ARBA00022705"/>
    </source>
</evidence>
<dbReference type="PANTHER" id="PTHR23389">
    <property type="entry name" value="CHROMOSOME TRANSMISSION FIDELITY FACTOR 18"/>
    <property type="match status" value="1"/>
</dbReference>
<feature type="compositionally biased region" description="Acidic residues" evidence="11">
    <location>
        <begin position="136"/>
        <end position="171"/>
    </location>
</feature>
<comment type="similarity">
    <text evidence="2 10">Belongs to the activator 1 large subunit family.</text>
</comment>
<accession>A0A367KPD7</accession>
<dbReference type="Pfam" id="PF08519">
    <property type="entry name" value="RFC1"/>
    <property type="match status" value="1"/>
</dbReference>
<dbReference type="PIRSF" id="PIRSF036578">
    <property type="entry name" value="RFC1"/>
    <property type="match status" value="1"/>
</dbReference>
<dbReference type="Pfam" id="PF00004">
    <property type="entry name" value="AAA"/>
    <property type="match status" value="1"/>
</dbReference>
<comment type="caution">
    <text evidence="13">The sequence shown here is derived from an EMBL/GenBank/DDBJ whole genome shotgun (WGS) entry which is preliminary data.</text>
</comment>
<dbReference type="PANTHER" id="PTHR23389:SF6">
    <property type="entry name" value="REPLICATION FACTOR C SUBUNIT 1"/>
    <property type="match status" value="1"/>
</dbReference>